<accession>A0A7W8H9E9</accession>
<feature type="region of interest" description="Disordered" evidence="1">
    <location>
        <begin position="133"/>
        <end position="159"/>
    </location>
</feature>
<comment type="caution">
    <text evidence="2">The sequence shown here is derived from an EMBL/GenBank/DDBJ whole genome shotgun (WGS) entry which is preliminary data.</text>
</comment>
<feature type="region of interest" description="Disordered" evidence="1">
    <location>
        <begin position="183"/>
        <end position="213"/>
    </location>
</feature>
<feature type="compositionally biased region" description="Low complexity" evidence="1">
    <location>
        <begin position="272"/>
        <end position="283"/>
    </location>
</feature>
<evidence type="ECO:0000256" key="1">
    <source>
        <dbReference type="SAM" id="MobiDB-lite"/>
    </source>
</evidence>
<dbReference type="Proteomes" id="UP000543642">
    <property type="component" value="Unassembled WGS sequence"/>
</dbReference>
<feature type="region of interest" description="Disordered" evidence="1">
    <location>
        <begin position="258"/>
        <end position="285"/>
    </location>
</feature>
<dbReference type="AlphaFoldDB" id="A0A7W8H9E9"/>
<keyword evidence="3" id="KW-1185">Reference proteome</keyword>
<dbReference type="RefSeq" id="WP_183772169.1">
    <property type="nucleotide sequence ID" value="NZ_JACHFW010000003.1"/>
</dbReference>
<gene>
    <name evidence="2" type="ORF">HNP82_001018</name>
</gene>
<protein>
    <submittedName>
        <fullName evidence="2">Uncharacterized protein</fullName>
    </submittedName>
</protein>
<evidence type="ECO:0000313" key="2">
    <source>
        <dbReference type="EMBL" id="MBB5263913.1"/>
    </source>
</evidence>
<sequence length="398" mass="44351">MAGYHRFISYIYLYEQGNKTMNTGFAKVESRNGQCRITISMKNMYHKSDVRFLAYMFVRREGRLMGIYLGNLVTQNNTGELDAVTDSENIEGSGYTLEDVKGMIIRGDNGKIYGTGWDDEALNVETFAPLGEEPAEAYRDEPEKEAEAAQTGRTLFSAEDIEMSAAAPVLTEKEEIRITPALAEEEESAPASEGEEASGQVSAEGGESRERPQQKTAFDAFRHFGDSDLPEKLDSTVPIEAAEFSNGEMAETATVPPETEAGAEVQPSAETGVENGGNEEVGGSQSPMEKIMDQGMRMFPFDDDQITACVRMEPQDIGMLPMKYWRLAGNSFLLHGYYSYRHLIMARRNDGTFIFGIPGVDYERERFMARMFGFNQFKPVRASAIGPGQFGYWYMELA</sequence>
<reference evidence="2 3" key="1">
    <citation type="submission" date="2020-08" db="EMBL/GenBank/DDBJ databases">
        <title>Genomic Encyclopedia of Type Strains, Phase IV (KMG-IV): sequencing the most valuable type-strain genomes for metagenomic binning, comparative biology and taxonomic classification.</title>
        <authorList>
            <person name="Goeker M."/>
        </authorList>
    </citation>
    <scope>NUCLEOTIDE SEQUENCE [LARGE SCALE GENOMIC DNA]</scope>
    <source>
        <strain evidence="2 3">DSM 106146</strain>
    </source>
</reference>
<evidence type="ECO:0000313" key="3">
    <source>
        <dbReference type="Proteomes" id="UP000543642"/>
    </source>
</evidence>
<name>A0A7W8H9E9_9FIRM</name>
<dbReference type="EMBL" id="JACHFW010000003">
    <property type="protein sequence ID" value="MBB5263913.1"/>
    <property type="molecule type" value="Genomic_DNA"/>
</dbReference>
<feature type="compositionally biased region" description="Acidic residues" evidence="1">
    <location>
        <begin position="183"/>
        <end position="196"/>
    </location>
</feature>
<proteinExistence type="predicted"/>
<organism evidence="2 3">
    <name type="scientific">Catenibacillus scindens</name>
    <dbReference type="NCBI Taxonomy" id="673271"/>
    <lineage>
        <taxon>Bacteria</taxon>
        <taxon>Bacillati</taxon>
        <taxon>Bacillota</taxon>
        <taxon>Clostridia</taxon>
        <taxon>Lachnospirales</taxon>
        <taxon>Lachnospiraceae</taxon>
        <taxon>Catenibacillus</taxon>
    </lineage>
</organism>
<feature type="compositionally biased region" description="Basic and acidic residues" evidence="1">
    <location>
        <begin position="136"/>
        <end position="147"/>
    </location>
</feature>